<organism evidence="4 5">
    <name type="scientific">Datura stramonium</name>
    <name type="common">Jimsonweed</name>
    <name type="synonym">Common thornapple</name>
    <dbReference type="NCBI Taxonomy" id="4076"/>
    <lineage>
        <taxon>Eukaryota</taxon>
        <taxon>Viridiplantae</taxon>
        <taxon>Streptophyta</taxon>
        <taxon>Embryophyta</taxon>
        <taxon>Tracheophyta</taxon>
        <taxon>Spermatophyta</taxon>
        <taxon>Magnoliopsida</taxon>
        <taxon>eudicotyledons</taxon>
        <taxon>Gunneridae</taxon>
        <taxon>Pentapetalae</taxon>
        <taxon>asterids</taxon>
        <taxon>lamiids</taxon>
        <taxon>Solanales</taxon>
        <taxon>Solanaceae</taxon>
        <taxon>Solanoideae</taxon>
        <taxon>Datureae</taxon>
        <taxon>Datura</taxon>
    </lineage>
</organism>
<feature type="region of interest" description="VHIID" evidence="3">
    <location>
        <begin position="251"/>
        <end position="316"/>
    </location>
</feature>
<feature type="region of interest" description="SAW" evidence="3">
    <location>
        <begin position="470"/>
        <end position="544"/>
    </location>
</feature>
<accession>A0ABS8RNL5</accession>
<comment type="similarity">
    <text evidence="3">Belongs to the GRAS family.</text>
</comment>
<dbReference type="PROSITE" id="PS50985">
    <property type="entry name" value="GRAS"/>
    <property type="match status" value="1"/>
</dbReference>
<sequence>MQASQGPERSGSVPKLYHQPMQQVQQYCTPCRSFDNSIYNDSSSSGTQIFFQTQNEQFFTMDSFPATDSAIYDVAPSLSVSSNRSPFSPQCSPSYMSEPRRSYDNTCISPVSGCSGVDDDNGKKHVLRELKNKLLRPESDIDDSCSCSFNGVVSNPSSLTRRNQVLDIASRLDLKELLVSCAEAVAEADILTAEVLMNVLEQRVSVSGEPMQRLSAYMLEGLRARLLSSGSIIYKKLKCSEPTGSELLSYMQVLYHICPYIKFAYMSANIVIAEAMKNENRIHIIDFQIAQGSQWIFLIRNLARRPGGPPFLRITGVDDFQSAHVRGGGLQLVGEMLATIAKSCGVPFEFHGAALSGCKVKLEHLQIRHGESLAVNFTYMLHHMPDESVSTMNHRDRLLRLVKSLSPKIVALVEQELNTNTAPFLLRFRETLDYHKAMFESVDAARPRDDMQRISAEEHCIARDVVNLIACEGADRVERHELFGKWRSRLSMAGFTPCPLSPSVGEAIKYMLREYSSNYRLAESQGALYLGWKNRALVTSSAWQ</sequence>
<feature type="region of interest" description="Leucine repeat I (LRI)" evidence="3">
    <location>
        <begin position="172"/>
        <end position="232"/>
    </location>
</feature>
<dbReference type="EMBL" id="JACEIK010000041">
    <property type="protein sequence ID" value="MCD7447620.1"/>
    <property type="molecule type" value="Genomic_DNA"/>
</dbReference>
<gene>
    <name evidence="4" type="ORF">HAX54_032238</name>
</gene>
<feature type="region of interest" description="Leucine repeat II (LRII)" evidence="3">
    <location>
        <begin position="332"/>
        <end position="364"/>
    </location>
</feature>
<evidence type="ECO:0000256" key="3">
    <source>
        <dbReference type="PROSITE-ProRule" id="PRU01191"/>
    </source>
</evidence>
<dbReference type="InterPro" id="IPR005202">
    <property type="entry name" value="TF_GRAS"/>
</dbReference>
<evidence type="ECO:0000313" key="4">
    <source>
        <dbReference type="EMBL" id="MCD7447620.1"/>
    </source>
</evidence>
<comment type="caution">
    <text evidence="4">The sequence shown here is derived from an EMBL/GenBank/DDBJ whole genome shotgun (WGS) entry which is preliminary data.</text>
</comment>
<feature type="short sequence motif" description="VHIID" evidence="3">
    <location>
        <begin position="282"/>
        <end position="286"/>
    </location>
</feature>
<evidence type="ECO:0008006" key="6">
    <source>
        <dbReference type="Google" id="ProtNLM"/>
    </source>
</evidence>
<dbReference type="PANTHER" id="PTHR31636">
    <property type="entry name" value="OSJNBA0084A10.13 PROTEIN-RELATED"/>
    <property type="match status" value="1"/>
</dbReference>
<evidence type="ECO:0000256" key="1">
    <source>
        <dbReference type="ARBA" id="ARBA00023015"/>
    </source>
</evidence>
<dbReference type="Proteomes" id="UP000823775">
    <property type="component" value="Unassembled WGS sequence"/>
</dbReference>
<comment type="caution">
    <text evidence="3">Lacks conserved residue(s) required for the propagation of feature annotation.</text>
</comment>
<keyword evidence="5" id="KW-1185">Reference proteome</keyword>
<name>A0ABS8RNL5_DATST</name>
<reference evidence="4 5" key="1">
    <citation type="journal article" date="2021" name="BMC Genomics">
        <title>Datura genome reveals duplications of psychoactive alkaloid biosynthetic genes and high mutation rate following tissue culture.</title>
        <authorList>
            <person name="Rajewski A."/>
            <person name="Carter-House D."/>
            <person name="Stajich J."/>
            <person name="Litt A."/>
        </authorList>
    </citation>
    <scope>NUCLEOTIDE SEQUENCE [LARGE SCALE GENOMIC DNA]</scope>
    <source>
        <strain evidence="4">AR-01</strain>
    </source>
</reference>
<evidence type="ECO:0000313" key="5">
    <source>
        <dbReference type="Proteomes" id="UP000823775"/>
    </source>
</evidence>
<keyword evidence="2" id="KW-0804">Transcription</keyword>
<evidence type="ECO:0000256" key="2">
    <source>
        <dbReference type="ARBA" id="ARBA00023163"/>
    </source>
</evidence>
<proteinExistence type="inferred from homology"/>
<dbReference type="Pfam" id="PF03514">
    <property type="entry name" value="GRAS"/>
    <property type="match status" value="1"/>
</dbReference>
<protein>
    <recommendedName>
        <fullName evidence="6">Scarecrow-like protein 13</fullName>
    </recommendedName>
</protein>
<keyword evidence="1" id="KW-0805">Transcription regulation</keyword>